<evidence type="ECO:0000256" key="1">
    <source>
        <dbReference type="ARBA" id="ARBA00022448"/>
    </source>
</evidence>
<comment type="similarity">
    <text evidence="20">Belongs to the glutamate-gated ion channel (TC 1.A.10.1) family.</text>
</comment>
<keyword evidence="3 20" id="KW-0812">Transmembrane</keyword>
<evidence type="ECO:0000256" key="6">
    <source>
        <dbReference type="ARBA" id="ARBA00023018"/>
    </source>
</evidence>
<reference evidence="23" key="1">
    <citation type="submission" date="2025-08" db="UniProtKB">
        <authorList>
            <consortium name="Ensembl"/>
        </authorList>
    </citation>
    <scope>IDENTIFICATION</scope>
</reference>
<feature type="transmembrane region" description="Helical" evidence="20">
    <location>
        <begin position="127"/>
        <end position="147"/>
    </location>
</feature>
<feature type="site" description="Crucial to convey clamshell closure to channel opening" evidence="18">
    <location>
        <position position="231"/>
    </location>
</feature>
<evidence type="ECO:0000256" key="12">
    <source>
        <dbReference type="ARBA" id="ARBA00023286"/>
    </source>
</evidence>
<dbReference type="Pfam" id="PF10613">
    <property type="entry name" value="Lig_chan-Glu_bd"/>
    <property type="match status" value="1"/>
</dbReference>
<feature type="disulfide bond" evidence="19">
    <location>
        <begin position="322"/>
        <end position="377"/>
    </location>
</feature>
<keyword evidence="8 20" id="KW-0472">Membrane</keyword>
<feature type="domain" description="Ionotropic glutamate receptor L-glutamate and glycine-binding" evidence="22">
    <location>
        <begin position="15"/>
        <end position="74"/>
    </location>
</feature>
<keyword evidence="13 20" id="KW-0407">Ion channel</keyword>
<feature type="transmembrane region" description="Helical" evidence="20">
    <location>
        <begin position="167"/>
        <end position="183"/>
    </location>
</feature>
<organism evidence="23 24">
    <name type="scientific">Sinocyclocheilus rhinocerous</name>
    <dbReference type="NCBI Taxonomy" id="307959"/>
    <lineage>
        <taxon>Eukaryota</taxon>
        <taxon>Metazoa</taxon>
        <taxon>Chordata</taxon>
        <taxon>Craniata</taxon>
        <taxon>Vertebrata</taxon>
        <taxon>Euteleostomi</taxon>
        <taxon>Actinopterygii</taxon>
        <taxon>Neopterygii</taxon>
        <taxon>Teleostei</taxon>
        <taxon>Ostariophysi</taxon>
        <taxon>Cypriniformes</taxon>
        <taxon>Cyprinidae</taxon>
        <taxon>Cyprininae</taxon>
        <taxon>Sinocyclocheilus</taxon>
    </lineage>
</organism>
<feature type="transmembrane region" description="Helical" evidence="20">
    <location>
        <begin position="397"/>
        <end position="421"/>
    </location>
</feature>
<dbReference type="FunFam" id="3.40.190.10:FF:000024">
    <property type="entry name" value="Glutamate receptor, ionotropic, delta 1"/>
    <property type="match status" value="1"/>
</dbReference>
<keyword evidence="4" id="KW-0732">Signal</keyword>
<keyword evidence="2 20" id="KW-1003">Cell membrane</keyword>
<dbReference type="Gene3D" id="3.40.190.10">
    <property type="entry name" value="Periplasmic binding protein-like II"/>
    <property type="match status" value="2"/>
</dbReference>
<evidence type="ECO:0000256" key="14">
    <source>
        <dbReference type="ARBA" id="ARBA00034104"/>
    </source>
</evidence>
<dbReference type="FunFam" id="1.10.287.70:FF:000045">
    <property type="entry name" value="Glutamate receptor, ionotropic, delta 2"/>
    <property type="match status" value="1"/>
</dbReference>
<dbReference type="Gene3D" id="1.10.287.70">
    <property type="match status" value="1"/>
</dbReference>
<reference evidence="23" key="2">
    <citation type="submission" date="2025-09" db="UniProtKB">
        <authorList>
            <consortium name="Ensembl"/>
        </authorList>
    </citation>
    <scope>IDENTIFICATION</scope>
</reference>
<evidence type="ECO:0000256" key="7">
    <source>
        <dbReference type="ARBA" id="ARBA00023065"/>
    </source>
</evidence>
<keyword evidence="19" id="KW-1015">Disulfide bond</keyword>
<dbReference type="SMART" id="SM00918">
    <property type="entry name" value="Lig_chan-Glu_bd"/>
    <property type="match status" value="1"/>
</dbReference>
<dbReference type="PRINTS" id="PR00177">
    <property type="entry name" value="NMDARECEPTOR"/>
</dbReference>
<sequence length="570" mass="62978">MISKGSCDTEDWSNEINYILNCQPKSYKGFSIDVLDALAKILGFKYEMYQVADGKYGSPQANGSWNGMIGELIGKRADVAISAITITPERENVVDFSKRYLDYSVGILMTKTEERLNIFSLLAPFDLAVWACIAAAIPVVGVMVFLLRRVQSVRSQNPPGPHQPASVMTSFQSAIWIVYGAFVQQGGESFMSSVALRIAMGSWWLFTLIVCSSYTANLAAYLTVSRMDNAVRTFQDLSKQTELSYGTVRDSAVFEYFRVKGTNPLEQDSTFAELWRTINKNQGQDNSVTSPAEGIRKVKRDPYAFLWDMAVLEYAALTDDDCTLVVTGNSMSSKGYGLALQHGSPYRDLFSQKILDLQEKGDLDILKQKWWPRKGRCDLDKHAEPQPEGRALRLHSFAGVFCILAAGLLLACLVAALESWWNGPRCQRAQPKEDKEVNLEQVHQRMSGLMEDDLAHKQLPGQSLEISALDMGSMRPHQSSRETMRDFPPGGLSVTSFLQEGPGVGRVPGRSLPLPLSSSTLPPSMRCKHRAPNGGLFRQSPVKTPMPISYQAVPGGPIPEAIDPSHGTSI</sequence>
<keyword evidence="24" id="KW-1185">Reference proteome</keyword>
<keyword evidence="11 20" id="KW-0628">Postsynaptic cell membrane</keyword>
<comment type="catalytic activity">
    <reaction evidence="16">
        <text>Ca(2+)(in) = Ca(2+)(out)</text>
        <dbReference type="Rhea" id="RHEA:29671"/>
        <dbReference type="ChEBI" id="CHEBI:29108"/>
    </reaction>
</comment>
<evidence type="ECO:0000256" key="5">
    <source>
        <dbReference type="ARBA" id="ARBA00022989"/>
    </source>
</evidence>
<evidence type="ECO:0000256" key="4">
    <source>
        <dbReference type="ARBA" id="ARBA00022729"/>
    </source>
</evidence>
<feature type="binding site" evidence="17">
    <location>
        <position position="85"/>
    </location>
    <ligand>
        <name>L-glutamate</name>
        <dbReference type="ChEBI" id="CHEBI:29985"/>
    </ligand>
</feature>
<evidence type="ECO:0000256" key="18">
    <source>
        <dbReference type="PIRSR" id="PIRSR601508-2"/>
    </source>
</evidence>
<evidence type="ECO:0000313" key="23">
    <source>
        <dbReference type="Ensembl" id="ENSSRHP00000079154.1"/>
    </source>
</evidence>
<proteinExistence type="inferred from homology"/>
<evidence type="ECO:0000256" key="8">
    <source>
        <dbReference type="ARBA" id="ARBA00023136"/>
    </source>
</evidence>
<comment type="subcellular location">
    <subcellularLocation>
        <location evidence="14 20">Postsynaptic cell membrane</location>
        <topology evidence="14 20">Multi-pass membrane protein</topology>
    </subcellularLocation>
</comment>
<dbReference type="InterPro" id="IPR015683">
    <property type="entry name" value="Ionotropic_Glu_rcpt"/>
</dbReference>
<dbReference type="AlphaFoldDB" id="A0A673LNX4"/>
<feature type="binding site" evidence="17">
    <location>
        <position position="308"/>
    </location>
    <ligand>
        <name>L-glutamate</name>
        <dbReference type="ChEBI" id="CHEBI:29985"/>
    </ligand>
</feature>
<evidence type="ECO:0000256" key="15">
    <source>
        <dbReference type="ARBA" id="ARBA00036239"/>
    </source>
</evidence>
<dbReference type="InterPro" id="IPR019594">
    <property type="entry name" value="Glu/Gly-bd"/>
</dbReference>
<evidence type="ECO:0000256" key="17">
    <source>
        <dbReference type="PIRSR" id="PIRSR601508-1"/>
    </source>
</evidence>
<name>A0A673LNX4_9TELE</name>
<keyword evidence="9 20" id="KW-0675">Receptor</keyword>
<dbReference type="GO" id="GO:0015276">
    <property type="term" value="F:ligand-gated monoatomic ion channel activity"/>
    <property type="evidence" value="ECO:0007669"/>
    <property type="project" value="InterPro"/>
</dbReference>
<feature type="domain" description="Ionotropic glutamate receptor C-terminal" evidence="21">
    <location>
        <begin position="9"/>
        <end position="373"/>
    </location>
</feature>
<evidence type="ECO:0000256" key="16">
    <source>
        <dbReference type="ARBA" id="ARBA00036634"/>
    </source>
</evidence>
<protein>
    <recommendedName>
        <fullName evidence="20">Glutamate receptor</fullName>
    </recommendedName>
</protein>
<evidence type="ECO:0000256" key="19">
    <source>
        <dbReference type="PIRSR" id="PIRSR601508-3"/>
    </source>
</evidence>
<comment type="function">
    <text evidence="20">Receptor for glutamate that functions as a ligand-gated ion channel in the central nervous system and plays an important role in excitatory synaptic transmission. L-glutamate acts as an excitatory neurotransmitter at many synapses in the central nervous system.</text>
</comment>
<dbReference type="PANTHER" id="PTHR18966">
    <property type="entry name" value="IONOTROPIC GLUTAMATE RECEPTOR"/>
    <property type="match status" value="1"/>
</dbReference>
<evidence type="ECO:0000256" key="2">
    <source>
        <dbReference type="ARBA" id="ARBA00022475"/>
    </source>
</evidence>
<gene>
    <name evidence="23" type="primary">LOC107721693</name>
</gene>
<keyword evidence="7 20" id="KW-0406">Ion transport</keyword>
<feature type="site" description="Interaction with the cone snail toxin Con-ikot-ikot" evidence="18">
    <location>
        <position position="258"/>
    </location>
</feature>
<dbReference type="Proteomes" id="UP000472270">
    <property type="component" value="Unassembled WGS sequence"/>
</dbReference>
<keyword evidence="5 20" id="KW-1133">Transmembrane helix</keyword>
<feature type="binding site" evidence="17">
    <location>
        <position position="90"/>
    </location>
    <ligand>
        <name>L-glutamate</name>
        <dbReference type="ChEBI" id="CHEBI:29985"/>
    </ligand>
</feature>
<evidence type="ECO:0000256" key="9">
    <source>
        <dbReference type="ARBA" id="ARBA00023170"/>
    </source>
</evidence>
<keyword evidence="12 20" id="KW-1071">Ligand-gated ion channel</keyword>
<dbReference type="InterPro" id="IPR001508">
    <property type="entry name" value="Iono_Glu_rcpt_met"/>
</dbReference>
<evidence type="ECO:0000256" key="10">
    <source>
        <dbReference type="ARBA" id="ARBA00023180"/>
    </source>
</evidence>
<dbReference type="Ensembl" id="ENSSRHT00000081301.1">
    <property type="protein sequence ID" value="ENSSRHP00000079154.1"/>
    <property type="gene ID" value="ENSSRHG00000039261.1"/>
</dbReference>
<keyword evidence="1 20" id="KW-0813">Transport</keyword>
<dbReference type="GO" id="GO:0038023">
    <property type="term" value="F:signaling receptor activity"/>
    <property type="evidence" value="ECO:0007669"/>
    <property type="project" value="InterPro"/>
</dbReference>
<evidence type="ECO:0000313" key="24">
    <source>
        <dbReference type="Proteomes" id="UP000472270"/>
    </source>
</evidence>
<dbReference type="SMART" id="SM00079">
    <property type="entry name" value="PBPe"/>
    <property type="match status" value="1"/>
</dbReference>
<keyword evidence="6 20" id="KW-0770">Synapse</keyword>
<comment type="catalytic activity">
    <reaction evidence="15">
        <text>Na(+)(in) = Na(+)(out)</text>
        <dbReference type="Rhea" id="RHEA:34963"/>
        <dbReference type="ChEBI" id="CHEBI:29101"/>
    </reaction>
</comment>
<keyword evidence="10" id="KW-0325">Glycoprotein</keyword>
<evidence type="ECO:0000256" key="3">
    <source>
        <dbReference type="ARBA" id="ARBA00022692"/>
    </source>
</evidence>
<dbReference type="Pfam" id="PF00060">
    <property type="entry name" value="Lig_chan"/>
    <property type="match status" value="1"/>
</dbReference>
<evidence type="ECO:0000256" key="20">
    <source>
        <dbReference type="RuleBase" id="RU367118"/>
    </source>
</evidence>
<dbReference type="SUPFAM" id="SSF53850">
    <property type="entry name" value="Periplasmic binding protein-like II"/>
    <property type="match status" value="1"/>
</dbReference>
<dbReference type="GO" id="GO:0045211">
    <property type="term" value="C:postsynaptic membrane"/>
    <property type="evidence" value="ECO:0007669"/>
    <property type="project" value="UniProtKB-SubCell"/>
</dbReference>
<evidence type="ECO:0000256" key="13">
    <source>
        <dbReference type="ARBA" id="ARBA00023303"/>
    </source>
</evidence>
<dbReference type="InterPro" id="IPR001320">
    <property type="entry name" value="Iontro_rcpt_C"/>
</dbReference>
<evidence type="ECO:0000259" key="22">
    <source>
        <dbReference type="SMART" id="SM00918"/>
    </source>
</evidence>
<feature type="transmembrane region" description="Helical" evidence="20">
    <location>
        <begin position="203"/>
        <end position="224"/>
    </location>
</feature>
<dbReference type="FunFam" id="3.40.190.10:FF:000040">
    <property type="entry name" value="Glutamate receptor, ionotropic, delta 2"/>
    <property type="match status" value="1"/>
</dbReference>
<accession>A0A673LNX4</accession>
<evidence type="ECO:0000256" key="11">
    <source>
        <dbReference type="ARBA" id="ARBA00023257"/>
    </source>
</evidence>
<evidence type="ECO:0000259" key="21">
    <source>
        <dbReference type="SMART" id="SM00079"/>
    </source>
</evidence>